<dbReference type="InterPro" id="IPR045854">
    <property type="entry name" value="NO2/SO3_Rdtase_4Fe4S_sf"/>
</dbReference>
<keyword evidence="2" id="KW-0349">Heme</keyword>
<dbReference type="Gene3D" id="3.30.413.10">
    <property type="entry name" value="Sulfite Reductase Hemoprotein, domain 1"/>
    <property type="match status" value="1"/>
</dbReference>
<evidence type="ECO:0000313" key="9">
    <source>
        <dbReference type="EMBL" id="GFM34136.1"/>
    </source>
</evidence>
<dbReference type="Pfam" id="PF01077">
    <property type="entry name" value="NIR_SIR"/>
    <property type="match status" value="1"/>
</dbReference>
<evidence type="ECO:0000259" key="7">
    <source>
        <dbReference type="Pfam" id="PF01077"/>
    </source>
</evidence>
<protein>
    <submittedName>
        <fullName evidence="9">Sulfite reductase, assimilatory-type</fullName>
    </submittedName>
</protein>
<dbReference type="InterPro" id="IPR017220">
    <property type="entry name" value="Sulphite_reductase_assimil"/>
</dbReference>
<keyword evidence="5" id="KW-0408">Iron</keyword>
<dbReference type="InterPro" id="IPR036136">
    <property type="entry name" value="Nit/Sulf_reduc_fer-like_dom_sf"/>
</dbReference>
<dbReference type="EMBL" id="BLVO01000013">
    <property type="protein sequence ID" value="GFM34136.1"/>
    <property type="molecule type" value="Genomic_DNA"/>
</dbReference>
<accession>A0A7J0BKA5</accession>
<dbReference type="InterPro" id="IPR006067">
    <property type="entry name" value="NO2/SO3_Rdtase_4Fe4S_dom"/>
</dbReference>
<dbReference type="InterPro" id="IPR005117">
    <property type="entry name" value="NiRdtase/SiRdtase_haem-b_fer"/>
</dbReference>
<evidence type="ECO:0000256" key="3">
    <source>
        <dbReference type="ARBA" id="ARBA00022723"/>
    </source>
</evidence>
<name>A0A7J0BKA5_9BACT</name>
<dbReference type="PANTHER" id="PTHR43809:SF1">
    <property type="entry name" value="NITRITE REDUCTASE (NADH) LARGE SUBUNIT"/>
    <property type="match status" value="1"/>
</dbReference>
<dbReference type="SUPFAM" id="SSF55124">
    <property type="entry name" value="Nitrite/Sulfite reductase N-terminal domain-like"/>
    <property type="match status" value="1"/>
</dbReference>
<dbReference type="SUPFAM" id="SSF56014">
    <property type="entry name" value="Nitrite and sulphite reductase 4Fe-4S domain-like"/>
    <property type="match status" value="1"/>
</dbReference>
<evidence type="ECO:0000256" key="1">
    <source>
        <dbReference type="ARBA" id="ARBA00022485"/>
    </source>
</evidence>
<evidence type="ECO:0000256" key="5">
    <source>
        <dbReference type="ARBA" id="ARBA00023004"/>
    </source>
</evidence>
<keyword evidence="3" id="KW-0479">Metal-binding</keyword>
<evidence type="ECO:0000259" key="8">
    <source>
        <dbReference type="Pfam" id="PF03460"/>
    </source>
</evidence>
<proteinExistence type="predicted"/>
<sequence length="217" mass="24027">MPGHLEGAILQRDKQTYAIVPRTPAGMLTPEILDTISYVCKKYEVPIIKITSGQRMALVGMREDQVEPMWEELKWKVGRATELCVHYVQACPGTAVCKLGLQDSLGFGLEIENMFHEEPFPAKVKFGVSGCPMCCGESYVRDVGLMGTKHGWTVIVGGNSGGRPRIGDVLAENLTTEEAKELVRKFMEYYRSESGKRLRVSKFVEKVGIDAVKAAVL</sequence>
<evidence type="ECO:0000256" key="4">
    <source>
        <dbReference type="ARBA" id="ARBA00023002"/>
    </source>
</evidence>
<dbReference type="PANTHER" id="PTHR43809">
    <property type="entry name" value="NITRITE REDUCTASE (NADH) LARGE SUBUNIT"/>
    <property type="match status" value="1"/>
</dbReference>
<dbReference type="AlphaFoldDB" id="A0A7J0BKA5"/>
<dbReference type="GO" id="GO:0051539">
    <property type="term" value="F:4 iron, 4 sulfur cluster binding"/>
    <property type="evidence" value="ECO:0007669"/>
    <property type="project" value="UniProtKB-KW"/>
</dbReference>
<dbReference type="Proteomes" id="UP000503840">
    <property type="component" value="Unassembled WGS sequence"/>
</dbReference>
<dbReference type="Pfam" id="PF03460">
    <property type="entry name" value="NIR_SIR_ferr"/>
    <property type="match status" value="1"/>
</dbReference>
<keyword evidence="4" id="KW-0560">Oxidoreductase</keyword>
<evidence type="ECO:0000313" key="10">
    <source>
        <dbReference type="Proteomes" id="UP000503840"/>
    </source>
</evidence>
<dbReference type="GO" id="GO:0016491">
    <property type="term" value="F:oxidoreductase activity"/>
    <property type="evidence" value="ECO:0007669"/>
    <property type="project" value="UniProtKB-KW"/>
</dbReference>
<organism evidence="9 10">
    <name type="scientific">Desulfovibrio subterraneus</name>
    <dbReference type="NCBI Taxonomy" id="2718620"/>
    <lineage>
        <taxon>Bacteria</taxon>
        <taxon>Pseudomonadati</taxon>
        <taxon>Thermodesulfobacteriota</taxon>
        <taxon>Desulfovibrionia</taxon>
        <taxon>Desulfovibrionales</taxon>
        <taxon>Desulfovibrionaceae</taxon>
        <taxon>Desulfovibrio</taxon>
    </lineage>
</organism>
<dbReference type="PROSITE" id="PS00365">
    <property type="entry name" value="NIR_SIR"/>
    <property type="match status" value="1"/>
</dbReference>
<keyword evidence="1" id="KW-0004">4Fe-4S</keyword>
<dbReference type="InterPro" id="IPR052034">
    <property type="entry name" value="NasD-like"/>
</dbReference>
<feature type="domain" description="Nitrite/sulphite reductase 4Fe-4S" evidence="7">
    <location>
        <begin position="85"/>
        <end position="216"/>
    </location>
</feature>
<dbReference type="RefSeq" id="WP_174405757.1">
    <property type="nucleotide sequence ID" value="NZ_BLVO01000013.1"/>
</dbReference>
<feature type="domain" description="Nitrite/Sulfite reductase ferredoxin-like" evidence="8">
    <location>
        <begin position="10"/>
        <end position="74"/>
    </location>
</feature>
<dbReference type="GO" id="GO:0046872">
    <property type="term" value="F:metal ion binding"/>
    <property type="evidence" value="ECO:0007669"/>
    <property type="project" value="UniProtKB-KW"/>
</dbReference>
<keyword evidence="10" id="KW-1185">Reference proteome</keyword>
<dbReference type="GO" id="GO:0020037">
    <property type="term" value="F:heme binding"/>
    <property type="evidence" value="ECO:0007669"/>
    <property type="project" value="InterPro"/>
</dbReference>
<dbReference type="PIRSF" id="PIRSF037487">
    <property type="entry name" value="Sulfite_red_assimil"/>
    <property type="match status" value="1"/>
</dbReference>
<dbReference type="InterPro" id="IPR006066">
    <property type="entry name" value="NO2/SO3_Rdtase_FeS/sirohaem_BS"/>
</dbReference>
<keyword evidence="6" id="KW-0411">Iron-sulfur</keyword>
<evidence type="ECO:0000256" key="2">
    <source>
        <dbReference type="ARBA" id="ARBA00022617"/>
    </source>
</evidence>
<gene>
    <name evidence="9" type="ORF">DSM101010T_25010</name>
</gene>
<evidence type="ECO:0000256" key="6">
    <source>
        <dbReference type="ARBA" id="ARBA00023014"/>
    </source>
</evidence>
<comment type="caution">
    <text evidence="9">The sequence shown here is derived from an EMBL/GenBank/DDBJ whole genome shotgun (WGS) entry which is preliminary data.</text>
</comment>
<dbReference type="PRINTS" id="PR00397">
    <property type="entry name" value="SIROHAEM"/>
</dbReference>
<reference evidence="9 10" key="1">
    <citation type="submission" date="2020-05" db="EMBL/GenBank/DDBJ databases">
        <title>Draft genome sequence of Desulfovibrio sp. strain HN2T.</title>
        <authorList>
            <person name="Ueno A."/>
            <person name="Tamazawa S."/>
            <person name="Tamamura S."/>
            <person name="Murakami T."/>
            <person name="Kiyama T."/>
            <person name="Inomata H."/>
            <person name="Amano Y."/>
            <person name="Miyakawa K."/>
            <person name="Tamaki H."/>
            <person name="Naganuma T."/>
            <person name="Kaneko K."/>
        </authorList>
    </citation>
    <scope>NUCLEOTIDE SEQUENCE [LARGE SCALE GENOMIC DNA]</scope>
    <source>
        <strain evidence="9 10">HN2</strain>
    </source>
</reference>